<gene>
    <name evidence="1" type="ORF">BKA15_006176</name>
</gene>
<dbReference type="Pfam" id="PF04978">
    <property type="entry name" value="MST"/>
    <property type="match status" value="1"/>
</dbReference>
<accession>A0A7Y9IDH2</accession>
<dbReference type="InterPro" id="IPR034660">
    <property type="entry name" value="DinB/YfiT-like"/>
</dbReference>
<dbReference type="SUPFAM" id="SSF109854">
    <property type="entry name" value="DinB/YfiT-like putative metalloenzymes"/>
    <property type="match status" value="1"/>
</dbReference>
<name>A0A7Y9IDH2_9ACTN</name>
<evidence type="ECO:0000313" key="1">
    <source>
        <dbReference type="EMBL" id="NYE74847.1"/>
    </source>
</evidence>
<dbReference type="Gene3D" id="1.20.120.450">
    <property type="entry name" value="dinb family like domain"/>
    <property type="match status" value="1"/>
</dbReference>
<dbReference type="EMBL" id="JACCBU010000001">
    <property type="protein sequence ID" value="NYE74847.1"/>
    <property type="molecule type" value="Genomic_DNA"/>
</dbReference>
<reference evidence="1 2" key="1">
    <citation type="submission" date="2020-07" db="EMBL/GenBank/DDBJ databases">
        <title>Sequencing the genomes of 1000 actinobacteria strains.</title>
        <authorList>
            <person name="Klenk H.-P."/>
        </authorList>
    </citation>
    <scope>NUCLEOTIDE SEQUENCE [LARGE SCALE GENOMIC DNA]</scope>
    <source>
        <strain evidence="1 2">DSM 22083</strain>
    </source>
</reference>
<organism evidence="1 2">
    <name type="scientific">Microlunatus parietis</name>
    <dbReference type="NCBI Taxonomy" id="682979"/>
    <lineage>
        <taxon>Bacteria</taxon>
        <taxon>Bacillati</taxon>
        <taxon>Actinomycetota</taxon>
        <taxon>Actinomycetes</taxon>
        <taxon>Propionibacteriales</taxon>
        <taxon>Propionibacteriaceae</taxon>
        <taxon>Microlunatus</taxon>
    </lineage>
</organism>
<protein>
    <submittedName>
        <fullName evidence="1">Putative damage-inducible protein DinB</fullName>
    </submittedName>
</protein>
<dbReference type="InterPro" id="IPR007061">
    <property type="entry name" value="MST-like"/>
</dbReference>
<dbReference type="Proteomes" id="UP000569914">
    <property type="component" value="Unassembled WGS sequence"/>
</dbReference>
<sequence>MTKDRTDPPLRADELTTLLGFLNYHRDTLRQKTAGLDQDQLGRTHPPSTLTLAGLLKHVALNESHWFGYVLHDRPLPEPFASADWDADIDWELTTAVQDSPAELHRLMDDAVRTADAGIAEAYAAGGLAHPSARPSRDTGEPFSLRWILLHMIEEYARHNGHADLIRESIDGTTGE</sequence>
<comment type="caution">
    <text evidence="1">The sequence shown here is derived from an EMBL/GenBank/DDBJ whole genome shotgun (WGS) entry which is preliminary data.</text>
</comment>
<dbReference type="RefSeq" id="WP_179757447.1">
    <property type="nucleotide sequence ID" value="NZ_JACCBU010000001.1"/>
</dbReference>
<keyword evidence="2" id="KW-1185">Reference proteome</keyword>
<evidence type="ECO:0000313" key="2">
    <source>
        <dbReference type="Proteomes" id="UP000569914"/>
    </source>
</evidence>
<dbReference type="AlphaFoldDB" id="A0A7Y9IDH2"/>
<proteinExistence type="predicted"/>